<reference evidence="2" key="1">
    <citation type="journal article" date="2020" name="Nat. Commun.">
        <title>Large-scale genome sequencing of mycorrhizal fungi provides insights into the early evolution of symbiotic traits.</title>
        <authorList>
            <person name="Miyauchi S."/>
            <person name="Kiss E."/>
            <person name="Kuo A."/>
            <person name="Drula E."/>
            <person name="Kohler A."/>
            <person name="Sanchez-Garcia M."/>
            <person name="Morin E."/>
            <person name="Andreopoulos B."/>
            <person name="Barry K.W."/>
            <person name="Bonito G."/>
            <person name="Buee M."/>
            <person name="Carver A."/>
            <person name="Chen C."/>
            <person name="Cichocki N."/>
            <person name="Clum A."/>
            <person name="Culley D."/>
            <person name="Crous P.W."/>
            <person name="Fauchery L."/>
            <person name="Girlanda M."/>
            <person name="Hayes R.D."/>
            <person name="Keri Z."/>
            <person name="LaButti K."/>
            <person name="Lipzen A."/>
            <person name="Lombard V."/>
            <person name="Magnuson J."/>
            <person name="Maillard F."/>
            <person name="Murat C."/>
            <person name="Nolan M."/>
            <person name="Ohm R.A."/>
            <person name="Pangilinan J."/>
            <person name="Pereira M.F."/>
            <person name="Perotto S."/>
            <person name="Peter M."/>
            <person name="Pfister S."/>
            <person name="Riley R."/>
            <person name="Sitrit Y."/>
            <person name="Stielow J.B."/>
            <person name="Szollosi G."/>
            <person name="Zifcakova L."/>
            <person name="Stursova M."/>
            <person name="Spatafora J.W."/>
            <person name="Tedersoo L."/>
            <person name="Vaario L.M."/>
            <person name="Yamada A."/>
            <person name="Yan M."/>
            <person name="Wang P."/>
            <person name="Xu J."/>
            <person name="Bruns T."/>
            <person name="Baldrian P."/>
            <person name="Vilgalys R."/>
            <person name="Dunand C."/>
            <person name="Henrissat B."/>
            <person name="Grigoriev I.V."/>
            <person name="Hibbett D."/>
            <person name="Nagy L.G."/>
            <person name="Martin F.M."/>
        </authorList>
    </citation>
    <scope>NUCLEOTIDE SEQUENCE</scope>
    <source>
        <strain evidence="2">UP504</strain>
    </source>
</reference>
<feature type="transmembrane region" description="Helical" evidence="1">
    <location>
        <begin position="111"/>
        <end position="136"/>
    </location>
</feature>
<dbReference type="EMBL" id="MU128917">
    <property type="protein sequence ID" value="KAF9519469.1"/>
    <property type="molecule type" value="Genomic_DNA"/>
</dbReference>
<sequence length="155" mass="17053">MGDFTTALLVASTLNMALNGLYLIQVGFYSGALAETDPLFLRVIVYSFTLFDLFHTTTMTCLTWGLHHGLLHPQTILRLYATIRSWNVPISAAVYGFYAFQILHLTGSWKIPVAIVSLVLTQIAGSIIWTVGTLAAKSLCVSPLFLQFILLGNMP</sequence>
<evidence type="ECO:0000313" key="2">
    <source>
        <dbReference type="EMBL" id="KAF9519469.1"/>
    </source>
</evidence>
<feature type="transmembrane region" description="Helical" evidence="1">
    <location>
        <begin position="86"/>
        <end position="105"/>
    </location>
</feature>
<gene>
    <name evidence="2" type="ORF">BS47DRAFT_1336907</name>
</gene>
<organism evidence="2 3">
    <name type="scientific">Hydnum rufescens UP504</name>
    <dbReference type="NCBI Taxonomy" id="1448309"/>
    <lineage>
        <taxon>Eukaryota</taxon>
        <taxon>Fungi</taxon>
        <taxon>Dikarya</taxon>
        <taxon>Basidiomycota</taxon>
        <taxon>Agaricomycotina</taxon>
        <taxon>Agaricomycetes</taxon>
        <taxon>Cantharellales</taxon>
        <taxon>Hydnaceae</taxon>
        <taxon>Hydnum</taxon>
    </lineage>
</organism>
<name>A0A9P6B807_9AGAM</name>
<keyword evidence="3" id="KW-1185">Reference proteome</keyword>
<protein>
    <submittedName>
        <fullName evidence="2">Uncharacterized protein</fullName>
    </submittedName>
</protein>
<keyword evidence="1" id="KW-0472">Membrane</keyword>
<feature type="transmembrane region" description="Helical" evidence="1">
    <location>
        <begin position="43"/>
        <end position="66"/>
    </location>
</feature>
<evidence type="ECO:0000256" key="1">
    <source>
        <dbReference type="SAM" id="Phobius"/>
    </source>
</evidence>
<dbReference type="AlphaFoldDB" id="A0A9P6B807"/>
<keyword evidence="1" id="KW-0812">Transmembrane</keyword>
<dbReference type="Proteomes" id="UP000886523">
    <property type="component" value="Unassembled WGS sequence"/>
</dbReference>
<evidence type="ECO:0000313" key="3">
    <source>
        <dbReference type="Proteomes" id="UP000886523"/>
    </source>
</evidence>
<accession>A0A9P6B807</accession>
<comment type="caution">
    <text evidence="2">The sequence shown here is derived from an EMBL/GenBank/DDBJ whole genome shotgun (WGS) entry which is preliminary data.</text>
</comment>
<proteinExistence type="predicted"/>
<keyword evidence="1" id="KW-1133">Transmembrane helix</keyword>